<reference evidence="1 2" key="1">
    <citation type="journal article" date="2018" name="Elife">
        <title>Discovery and characterization of a prevalent human gut bacterial enzyme sufficient for the inactivation of a family of plant toxins.</title>
        <authorList>
            <person name="Koppel N."/>
            <person name="Bisanz J.E."/>
            <person name="Pandelia M.E."/>
            <person name="Turnbaugh P.J."/>
            <person name="Balskus E.P."/>
        </authorList>
    </citation>
    <scope>NUCLEOTIDE SEQUENCE [LARGE SCALE GENOMIC DNA]</scope>
    <source>
        <strain evidence="1 2">OB21 GAM 11</strain>
    </source>
</reference>
<proteinExistence type="predicted"/>
<protein>
    <submittedName>
        <fullName evidence="1">Uncharacterized protein</fullName>
    </submittedName>
</protein>
<sequence length="332" mass="36929">MVFTRDSDAGQGKRLKIGDTIPFETDLFLLAPEKEDERIRSSFTDVRRVGIAGKRTAMFKLVVFEIRFSKEDARWTRGKQYLEACGFEVDDSGGTPELLWPPSLMSGGELLPLFEGSRCIFAADMNSSVDNSLYVHTNADTSDRIRTVPLRKVDGGNSGFAILKNTAKISFVTTRNWVFSSAILLHPSDLMIDDWLHELNLKPGIYLDKGCWVLNLSYPCEVVSYRKHGSVQKIRITKDQNSCSFEAGRLNAIKVRKKLGASLDYLVVFEKKLDLGQPLINHSAEIAAAEGAIAPGTPDDVAFAIARQSGKMIRQRGADRQRALRRKTGGRA</sequence>
<evidence type="ECO:0000313" key="2">
    <source>
        <dbReference type="Proteomes" id="UP000253805"/>
    </source>
</evidence>
<dbReference type="Proteomes" id="UP000253805">
    <property type="component" value="Unassembled WGS sequence"/>
</dbReference>
<organism evidence="1 2">
    <name type="scientific">Adlercreutzia equolifaciens subsp. celatus</name>
    <dbReference type="NCBI Taxonomy" id="394340"/>
    <lineage>
        <taxon>Bacteria</taxon>
        <taxon>Bacillati</taxon>
        <taxon>Actinomycetota</taxon>
        <taxon>Coriobacteriia</taxon>
        <taxon>Eggerthellales</taxon>
        <taxon>Eggerthellaceae</taxon>
        <taxon>Adlercreutzia</taxon>
    </lineage>
</organism>
<evidence type="ECO:0000313" key="1">
    <source>
        <dbReference type="EMBL" id="RDC41470.1"/>
    </source>
</evidence>
<dbReference type="AlphaFoldDB" id="A0A369NXP9"/>
<accession>A0A369NXP9</accession>
<dbReference type="EMBL" id="PPUT01000041">
    <property type="protein sequence ID" value="RDC41470.1"/>
    <property type="molecule type" value="Genomic_DNA"/>
</dbReference>
<comment type="caution">
    <text evidence="1">The sequence shown here is derived from an EMBL/GenBank/DDBJ whole genome shotgun (WGS) entry which is preliminary data.</text>
</comment>
<name>A0A369NXP9_9ACTN</name>
<gene>
    <name evidence="1" type="ORF">C1850_10990</name>
</gene>